<gene>
    <name evidence="3" type="primary">orf17</name>
</gene>
<keyword evidence="3" id="KW-0934">Plastid</keyword>
<keyword evidence="2" id="KW-0732">Signal</keyword>
<evidence type="ECO:0000313" key="3">
    <source>
        <dbReference type="EMBL" id="ASQ40299.1"/>
    </source>
</evidence>
<feature type="signal peptide" evidence="2">
    <location>
        <begin position="1"/>
        <end position="26"/>
    </location>
</feature>
<name>A0A3G1IWH8_9EUKA</name>
<reference evidence="3" key="1">
    <citation type="submission" date="2017-05" db="EMBL/GenBank/DDBJ databases">
        <title>Plastid comparative genomics reveals ancient divergence between Glaucophyte genera.</title>
        <authorList>
            <person name="Figueroa-Martinez F.J."/>
            <person name="Jackson C."/>
            <person name="Reyes-Prieto A."/>
        </authorList>
    </citation>
    <scope>NUCLEOTIDE SEQUENCE</scope>
    <source>
        <strain evidence="3">SAG 4.97</strain>
    </source>
</reference>
<proteinExistence type="predicted"/>
<geneLocation type="plastid" evidence="3"/>
<accession>A0A3G1IWH8</accession>
<organism evidence="3">
    <name type="scientific">Cyanoptyche gloeocystis</name>
    <dbReference type="NCBI Taxonomy" id="77922"/>
    <lineage>
        <taxon>Eukaryota</taxon>
        <taxon>Glaucocystophyceae</taxon>
        <taxon>Glaucocystophyceae incertae sedis</taxon>
        <taxon>Cyanoptyche</taxon>
    </lineage>
</organism>
<dbReference type="AlphaFoldDB" id="A0A3G1IWH8"/>
<protein>
    <submittedName>
        <fullName evidence="3">Uncharacterized protein</fullName>
    </submittedName>
</protein>
<feature type="chain" id="PRO_5018163496" evidence="2">
    <location>
        <begin position="27"/>
        <end position="335"/>
    </location>
</feature>
<sequence length="335" mass="37368">MNYLKLLLISTTVFLLIPFKLEDIKATRFRVDLNVEFPDHIKVITSHPISSPIKKSPDGKSYQISNPIGIDYVAAIKTESDPNTGLEIYAGIDAFEDKQGKGGERFIAGITWDLDGIRERHNAENPNDGGGPPPGPAITEAEVQQMIREGRAQIIHDNIPNTTTEIPFIPPQAEEPQANPPQPEQLQANPPGAHQPRVDYVNVTQPSAVEERYARAVRGYYLDNYQLASETSILPPAEMKAHLKQKHKDLVHEKGKIVAKQKAVKEAAIKEITLLQVNPGTSSAVSFDFTSSAAKNLFESRRQERIYIAQIHNLEKSMKFNEGLLNIVRQYSYAQ</sequence>
<feature type="region of interest" description="Disordered" evidence="1">
    <location>
        <begin position="161"/>
        <end position="196"/>
    </location>
</feature>
<evidence type="ECO:0000256" key="2">
    <source>
        <dbReference type="SAM" id="SignalP"/>
    </source>
</evidence>
<evidence type="ECO:0000256" key="1">
    <source>
        <dbReference type="SAM" id="MobiDB-lite"/>
    </source>
</evidence>
<dbReference type="EMBL" id="MF167427">
    <property type="protein sequence ID" value="ASQ40299.1"/>
    <property type="molecule type" value="Genomic_DNA"/>
</dbReference>